<reference evidence="3" key="1">
    <citation type="journal article" date="2014" name="Int. J. Syst. Evol. Microbiol.">
        <title>Complete genome sequence of Corynebacterium casei LMG S-19264T (=DSM 44701T), isolated from a smear-ripened cheese.</title>
        <authorList>
            <consortium name="US DOE Joint Genome Institute (JGI-PGF)"/>
            <person name="Walter F."/>
            <person name="Albersmeier A."/>
            <person name="Kalinowski J."/>
            <person name="Ruckert C."/>
        </authorList>
    </citation>
    <scope>NUCLEOTIDE SEQUENCE</scope>
    <source>
        <strain evidence="3">CGMCC 1.15958</strain>
    </source>
</reference>
<keyword evidence="4" id="KW-1185">Reference proteome</keyword>
<dbReference type="Gene3D" id="3.40.50.720">
    <property type="entry name" value="NAD(P)-binding Rossmann-like Domain"/>
    <property type="match status" value="1"/>
</dbReference>
<evidence type="ECO:0000313" key="3">
    <source>
        <dbReference type="EMBL" id="GGD69413.1"/>
    </source>
</evidence>
<evidence type="ECO:0000313" key="4">
    <source>
        <dbReference type="Proteomes" id="UP000609064"/>
    </source>
</evidence>
<dbReference type="InterPro" id="IPR020904">
    <property type="entry name" value="Sc_DH/Rdtase_CS"/>
</dbReference>
<keyword evidence="2" id="KW-0560">Oxidoreductase</keyword>
<accession>A0A916Z142</accession>
<dbReference type="InterPro" id="IPR002347">
    <property type="entry name" value="SDR_fam"/>
</dbReference>
<dbReference type="CDD" id="cd05233">
    <property type="entry name" value="SDR_c"/>
    <property type="match status" value="1"/>
</dbReference>
<gene>
    <name evidence="3" type="ORF">GCM10011514_36910</name>
</gene>
<protein>
    <submittedName>
        <fullName evidence="3">Short chain dehydrogenase</fullName>
    </submittedName>
</protein>
<dbReference type="NCBIfam" id="NF005559">
    <property type="entry name" value="PRK07231.1"/>
    <property type="match status" value="1"/>
</dbReference>
<reference evidence="3" key="2">
    <citation type="submission" date="2020-09" db="EMBL/GenBank/DDBJ databases">
        <authorList>
            <person name="Sun Q."/>
            <person name="Zhou Y."/>
        </authorList>
    </citation>
    <scope>NUCLEOTIDE SEQUENCE</scope>
    <source>
        <strain evidence="3">CGMCC 1.15958</strain>
    </source>
</reference>
<comment type="caution">
    <text evidence="3">The sequence shown here is derived from an EMBL/GenBank/DDBJ whole genome shotgun (WGS) entry which is preliminary data.</text>
</comment>
<dbReference type="Proteomes" id="UP000609064">
    <property type="component" value="Unassembled WGS sequence"/>
</dbReference>
<dbReference type="GO" id="GO:0016491">
    <property type="term" value="F:oxidoreductase activity"/>
    <property type="evidence" value="ECO:0007669"/>
    <property type="project" value="UniProtKB-KW"/>
</dbReference>
<proteinExistence type="inferred from homology"/>
<dbReference type="PANTHER" id="PTHR24321:SF8">
    <property type="entry name" value="ESTRADIOL 17-BETA-DEHYDROGENASE 8-RELATED"/>
    <property type="match status" value="1"/>
</dbReference>
<evidence type="ECO:0000256" key="2">
    <source>
        <dbReference type="ARBA" id="ARBA00023002"/>
    </source>
</evidence>
<dbReference type="EMBL" id="BMKK01000008">
    <property type="protein sequence ID" value="GGD69413.1"/>
    <property type="molecule type" value="Genomic_DNA"/>
</dbReference>
<dbReference type="PROSITE" id="PS00061">
    <property type="entry name" value="ADH_SHORT"/>
    <property type="match status" value="1"/>
</dbReference>
<dbReference type="PRINTS" id="PR00081">
    <property type="entry name" value="GDHRDH"/>
</dbReference>
<evidence type="ECO:0000256" key="1">
    <source>
        <dbReference type="ARBA" id="ARBA00006484"/>
    </source>
</evidence>
<dbReference type="FunFam" id="3.40.50.720:FF:000084">
    <property type="entry name" value="Short-chain dehydrogenase reductase"/>
    <property type="match status" value="1"/>
</dbReference>
<sequence length="252" mass="27290">MKRFQNKVAIVTGAASGIGRATAIKFAEEGANVVLADLAEFESVKSEITNPQSHIYLKCNIGERADVVNLIETTVKTFGRIDYAVNCAGIAGKVSKPVHEYPEEDWLNQIQINLVGTWYCVKFQLEQMMKQGGGNIVCVSSAAGLVGQPENSPYAASKHGVNGLVKSAAIEYATKNIRINAICPTAIETPMIMHGRRKLAENPEALQQAINFQRMKRMGKPEEVADVALWLCSDQSSFITGHCMAVDGGAFA</sequence>
<dbReference type="PANTHER" id="PTHR24321">
    <property type="entry name" value="DEHYDROGENASES, SHORT CHAIN"/>
    <property type="match status" value="1"/>
</dbReference>
<dbReference type="RefSeq" id="WP_188768124.1">
    <property type="nucleotide sequence ID" value="NZ_BMKK01000008.1"/>
</dbReference>
<dbReference type="PRINTS" id="PR00080">
    <property type="entry name" value="SDRFAMILY"/>
</dbReference>
<dbReference type="InterPro" id="IPR036291">
    <property type="entry name" value="NAD(P)-bd_dom_sf"/>
</dbReference>
<name>A0A916Z142_9BACT</name>
<dbReference type="AlphaFoldDB" id="A0A916Z142"/>
<comment type="similarity">
    <text evidence="1">Belongs to the short-chain dehydrogenases/reductases (SDR) family.</text>
</comment>
<dbReference type="Pfam" id="PF13561">
    <property type="entry name" value="adh_short_C2"/>
    <property type="match status" value="1"/>
</dbReference>
<dbReference type="SUPFAM" id="SSF51735">
    <property type="entry name" value="NAD(P)-binding Rossmann-fold domains"/>
    <property type="match status" value="1"/>
</dbReference>
<organism evidence="3 4">
    <name type="scientific">Emticicia aquatilis</name>
    <dbReference type="NCBI Taxonomy" id="1537369"/>
    <lineage>
        <taxon>Bacteria</taxon>
        <taxon>Pseudomonadati</taxon>
        <taxon>Bacteroidota</taxon>
        <taxon>Cytophagia</taxon>
        <taxon>Cytophagales</taxon>
        <taxon>Leadbetterellaceae</taxon>
        <taxon>Emticicia</taxon>
    </lineage>
</organism>